<accession>A0A2Z4FP68</accession>
<proteinExistence type="predicted"/>
<organism evidence="1 2">
    <name type="scientific">Bradymonas sediminis</name>
    <dbReference type="NCBI Taxonomy" id="1548548"/>
    <lineage>
        <taxon>Bacteria</taxon>
        <taxon>Deltaproteobacteria</taxon>
        <taxon>Bradymonadales</taxon>
        <taxon>Bradymonadaceae</taxon>
        <taxon>Bradymonas</taxon>
    </lineage>
</organism>
<dbReference type="KEGG" id="bsed:DN745_16230"/>
<name>A0A2Z4FP68_9DELT</name>
<dbReference type="Proteomes" id="UP000249799">
    <property type="component" value="Chromosome"/>
</dbReference>
<evidence type="ECO:0000313" key="1">
    <source>
        <dbReference type="EMBL" id="AWV90779.1"/>
    </source>
</evidence>
<reference evidence="1 2" key="1">
    <citation type="submission" date="2018-06" db="EMBL/GenBank/DDBJ databases">
        <title>Lujinxingia sediminis gen. nov. sp. nov., a new facultative anaerobic member of the class Deltaproteobacteria, and proposal of Lujinxingaceae fam. nov.</title>
        <authorList>
            <person name="Guo L.-Y."/>
            <person name="Li C.-M."/>
            <person name="Wang S."/>
            <person name="Du Z.-J."/>
        </authorList>
    </citation>
    <scope>NUCLEOTIDE SEQUENCE [LARGE SCALE GENOMIC DNA]</scope>
    <source>
        <strain evidence="1 2">FA350</strain>
    </source>
</reference>
<protein>
    <submittedName>
        <fullName evidence="1">Uncharacterized protein</fullName>
    </submittedName>
</protein>
<keyword evidence="2" id="KW-1185">Reference proteome</keyword>
<gene>
    <name evidence="1" type="ORF">DN745_16230</name>
</gene>
<dbReference type="RefSeq" id="WP_111336428.1">
    <property type="nucleotide sequence ID" value="NZ_CP030032.1"/>
</dbReference>
<sequence length="323" mass="34933">MDTSIRGVRFAYAPLDARRSTLELRQDSKTVEAQGESVGLRTQIALNFEEVFALRSELLAGDADEDLPEMFGVAEADAAIDPNGKTVSPDALAATRTYTDVRAAVHTVQEQNSGLLGKNISAQVAGLLQGSVTRTFLQPNGENIDFEWRNVPNPEARRILYLVRDSQAFLTPRFTADALNPGDTWSYERPLWVDPDDKKMHAEGTVTISNRFVGTLEVDGRQLGVIRQTLDGHADGEVRASASTKFAMKGSGSGIFLVDLKDGSRVAADLDFERTLTVDNGGEPAVQSSKIALKLRPSGGIKLPKMLQAAREIDGPAPPEATP</sequence>
<dbReference type="AlphaFoldDB" id="A0A2Z4FP68"/>
<dbReference type="OrthoDB" id="9990940at2"/>
<dbReference type="EMBL" id="CP030032">
    <property type="protein sequence ID" value="AWV90779.1"/>
    <property type="molecule type" value="Genomic_DNA"/>
</dbReference>
<evidence type="ECO:0000313" key="2">
    <source>
        <dbReference type="Proteomes" id="UP000249799"/>
    </source>
</evidence>